<feature type="region of interest" description="Disordered" evidence="1">
    <location>
        <begin position="419"/>
        <end position="472"/>
    </location>
</feature>
<keyword evidence="2" id="KW-1133">Transmembrane helix</keyword>
<name>A0ABP1IT62_9EUKA</name>
<proteinExistence type="predicted"/>
<sequence length="728" mass="84421">MKLVLIKKLSKSYNQVIFQADTGQQIILKDFLFHYSDHLQTPIQIFPQTCKLLYEASDYHLDFFQSHKILNFDWFMGNRFYCPLCVIAVTVQQQGGHQTVKAVDHLQNLLTVSIFDATFDILPGFYIGDIQYKQLDYQTASCRRIKSFQYIDMDFQQVAVKYYNINGLSTEKMLGRFDGQQFENGLKFECKSRKNLCGILQGTTPGPKLNQLHFVSPQFYQNVLEYHGPIDNIPVQQKQQNQNQQETIIQNNDQPENVQKLINTQIEQLQLENQVQQIEIEQVPSIIIQQDNCVNTEQKQNTQKEEQKSQVIHPIQIITSSNNEVIQQKDLNFEPELRTEEIKQTQQQATIYQMETNEQIHVNQEQSNKQDNENQIIPIETNDQCINVQNDNNLQSNMPEQIKAVSQNISQNIALHTSSQLSNEQNSSQKNKKNVSWQLSQSPQLQMQSQQQSQQQVQSQRNLQQQPQFSPQMPLQQTIIDISSSVKQSVVSVISDLQIQDLEPQNNQSEQQNIILKPNNSQNLPTSQFIDSFDLQRCIISQEADEALSTSKFLQGRKSNNQSNELQSSKYKFKSNSPEHISPQFLQSFNAFSSNVNKFQTSQKELTQQRRTQIALLSSVQTINVELQLPVLFINFFKNECIPELPRYNNSQYIYCILDAPYFIAGVVFMNFVNKMFSMFQKDNKDITKVKFGSYARDCVNKVEIKKKLRVNISYVCVRNMKIIICIN</sequence>
<evidence type="ECO:0000313" key="3">
    <source>
        <dbReference type="EMBL" id="CAL6022982.1"/>
    </source>
</evidence>
<evidence type="ECO:0000256" key="2">
    <source>
        <dbReference type="SAM" id="Phobius"/>
    </source>
</evidence>
<organism evidence="3 4">
    <name type="scientific">Hexamita inflata</name>
    <dbReference type="NCBI Taxonomy" id="28002"/>
    <lineage>
        <taxon>Eukaryota</taxon>
        <taxon>Metamonada</taxon>
        <taxon>Diplomonadida</taxon>
        <taxon>Hexamitidae</taxon>
        <taxon>Hexamitinae</taxon>
        <taxon>Hexamita</taxon>
    </lineage>
</organism>
<gene>
    <name evidence="3" type="ORF">HINF_LOCUS28910</name>
</gene>
<dbReference type="EMBL" id="CAXDID020000092">
    <property type="protein sequence ID" value="CAL6022982.1"/>
    <property type="molecule type" value="Genomic_DNA"/>
</dbReference>
<keyword evidence="2" id="KW-0472">Membrane</keyword>
<dbReference type="Proteomes" id="UP001642409">
    <property type="component" value="Unassembled WGS sequence"/>
</dbReference>
<reference evidence="3 4" key="1">
    <citation type="submission" date="2024-07" db="EMBL/GenBank/DDBJ databases">
        <authorList>
            <person name="Akdeniz Z."/>
        </authorList>
    </citation>
    <scope>NUCLEOTIDE SEQUENCE [LARGE SCALE GENOMIC DNA]</scope>
</reference>
<feature type="transmembrane region" description="Helical" evidence="2">
    <location>
        <begin position="652"/>
        <end position="673"/>
    </location>
</feature>
<protein>
    <submittedName>
        <fullName evidence="3">Hypothetical_protein</fullName>
    </submittedName>
</protein>
<comment type="caution">
    <text evidence="3">The sequence shown here is derived from an EMBL/GenBank/DDBJ whole genome shotgun (WGS) entry which is preliminary data.</text>
</comment>
<evidence type="ECO:0000256" key="1">
    <source>
        <dbReference type="SAM" id="MobiDB-lite"/>
    </source>
</evidence>
<accession>A0ABP1IT62</accession>
<keyword evidence="4" id="KW-1185">Reference proteome</keyword>
<keyword evidence="2" id="KW-0812">Transmembrane</keyword>
<evidence type="ECO:0000313" key="4">
    <source>
        <dbReference type="Proteomes" id="UP001642409"/>
    </source>
</evidence>